<dbReference type="SUPFAM" id="SSF50129">
    <property type="entry name" value="GroES-like"/>
    <property type="match status" value="1"/>
</dbReference>
<keyword evidence="7" id="KW-1185">Reference proteome</keyword>
<dbReference type="PANTHER" id="PTHR42683">
    <property type="entry name" value="ALDEHYDE REDUCTASE"/>
    <property type="match status" value="1"/>
</dbReference>
<name>A0A8J2ICD3_9PLEO</name>
<keyword evidence="4" id="KW-0472">Membrane</keyword>
<reference evidence="6" key="1">
    <citation type="submission" date="2021-05" db="EMBL/GenBank/DDBJ databases">
        <authorList>
            <person name="Stam R."/>
        </authorList>
    </citation>
    <scope>NUCLEOTIDE SEQUENCE</scope>
    <source>
        <strain evidence="6">CS162</strain>
    </source>
</reference>
<evidence type="ECO:0000256" key="1">
    <source>
        <dbReference type="ARBA" id="ARBA00022723"/>
    </source>
</evidence>
<keyword evidence="1" id="KW-0479">Metal-binding</keyword>
<organism evidence="6 7">
    <name type="scientific">Alternaria atra</name>
    <dbReference type="NCBI Taxonomy" id="119953"/>
    <lineage>
        <taxon>Eukaryota</taxon>
        <taxon>Fungi</taxon>
        <taxon>Dikarya</taxon>
        <taxon>Ascomycota</taxon>
        <taxon>Pezizomycotina</taxon>
        <taxon>Dothideomycetes</taxon>
        <taxon>Pleosporomycetidae</taxon>
        <taxon>Pleosporales</taxon>
        <taxon>Pleosporineae</taxon>
        <taxon>Pleosporaceae</taxon>
        <taxon>Alternaria</taxon>
        <taxon>Alternaria sect. Ulocladioides</taxon>
    </lineage>
</organism>
<evidence type="ECO:0000256" key="2">
    <source>
        <dbReference type="ARBA" id="ARBA00022833"/>
    </source>
</evidence>
<evidence type="ECO:0000313" key="6">
    <source>
        <dbReference type="EMBL" id="CAG5190050.1"/>
    </source>
</evidence>
<comment type="caution">
    <text evidence="6">The sequence shown here is derived from an EMBL/GenBank/DDBJ whole genome shotgun (WGS) entry which is preliminary data.</text>
</comment>
<dbReference type="Gene3D" id="3.90.180.10">
    <property type="entry name" value="Medium-chain alcohol dehydrogenases, catalytic domain"/>
    <property type="match status" value="2"/>
</dbReference>
<dbReference type="SUPFAM" id="SSF51735">
    <property type="entry name" value="NAD(P)-binding Rossmann-fold domains"/>
    <property type="match status" value="1"/>
</dbReference>
<dbReference type="InterPro" id="IPR013149">
    <property type="entry name" value="ADH-like_C"/>
</dbReference>
<dbReference type="EMBL" id="CAJRGZ010000038">
    <property type="protein sequence ID" value="CAG5190050.1"/>
    <property type="molecule type" value="Genomic_DNA"/>
</dbReference>
<dbReference type="GeneID" id="67012465"/>
<feature type="transmembrane region" description="Helical" evidence="4">
    <location>
        <begin position="6"/>
        <end position="22"/>
    </location>
</feature>
<dbReference type="AlphaFoldDB" id="A0A8J2ICD3"/>
<keyword evidence="3" id="KW-0560">Oxidoreductase</keyword>
<dbReference type="OrthoDB" id="2985014at2759"/>
<dbReference type="RefSeq" id="XP_043175698.1">
    <property type="nucleotide sequence ID" value="XM_043319763.1"/>
</dbReference>
<proteinExistence type="predicted"/>
<accession>A0A8J2ICD3</accession>
<dbReference type="InterPro" id="IPR011032">
    <property type="entry name" value="GroES-like_sf"/>
</dbReference>
<gene>
    <name evidence="6" type="ORF">ALTATR162_LOCUS12117</name>
</gene>
<protein>
    <recommendedName>
        <fullName evidence="5">Alcohol dehydrogenase-like C-terminal domain-containing protein</fullName>
    </recommendedName>
</protein>
<evidence type="ECO:0000313" key="7">
    <source>
        <dbReference type="Proteomes" id="UP000676310"/>
    </source>
</evidence>
<dbReference type="InterPro" id="IPR047109">
    <property type="entry name" value="CAD-like"/>
</dbReference>
<keyword evidence="4" id="KW-0812">Transmembrane</keyword>
<dbReference type="Proteomes" id="UP000676310">
    <property type="component" value="Unassembled WGS sequence"/>
</dbReference>
<dbReference type="GO" id="GO:0046872">
    <property type="term" value="F:metal ion binding"/>
    <property type="evidence" value="ECO:0007669"/>
    <property type="project" value="UniProtKB-KW"/>
</dbReference>
<keyword evidence="2" id="KW-0862">Zinc</keyword>
<evidence type="ECO:0000256" key="4">
    <source>
        <dbReference type="SAM" id="Phobius"/>
    </source>
</evidence>
<dbReference type="InterPro" id="IPR036291">
    <property type="entry name" value="NAD(P)-bd_dom_sf"/>
</dbReference>
<evidence type="ECO:0000259" key="5">
    <source>
        <dbReference type="Pfam" id="PF00107"/>
    </source>
</evidence>
<dbReference type="Pfam" id="PF00107">
    <property type="entry name" value="ADH_zinc_N"/>
    <property type="match status" value="1"/>
</dbReference>
<dbReference type="Gene3D" id="3.40.50.720">
    <property type="entry name" value="NAD(P)-binding Rossmann-like Domain"/>
    <property type="match status" value="1"/>
</dbReference>
<sequence>MVDIAGFYSVTVIYLSLFYTRFESGTRLSLFYGHAAVGGALGGLISYLVFSLSVNDDQGSDNDWRPWQLPHSVETAWFLTPEERRYASACVVRNMDIQDTLAVVQGDDREREDTYDEGLQGLLASSKHSISTITSARQLVDDRGLSPHDILSAVFNTKVADHPPPLLDDQIFIEVTASGLCGTDEHYKVTDMALGYQGVVIVKGVGPQVKDLKKGHRSTDCVGIIEMRGLGHLAIQYAAKMGCNVVVFSGSDDKRSEAMQLGATEFITTGGKSGMSVRRLVDALLVTTAVLPEWTTLLPALNTMKIFPLAVSPDDFRISKMLLNAKSITVQGSIIAPRSVQRNMLMFSAQHKIKPITMLFPMTESGIEDAMSKLRNGKMRYCAVLKPR</sequence>
<feature type="domain" description="Alcohol dehydrogenase-like C-terminal" evidence="5">
    <location>
        <begin position="229"/>
        <end position="337"/>
    </location>
</feature>
<dbReference type="GO" id="GO:0016616">
    <property type="term" value="F:oxidoreductase activity, acting on the CH-OH group of donors, NAD or NADP as acceptor"/>
    <property type="evidence" value="ECO:0007669"/>
    <property type="project" value="InterPro"/>
</dbReference>
<keyword evidence="4" id="KW-1133">Transmembrane helix</keyword>
<feature type="transmembrane region" description="Helical" evidence="4">
    <location>
        <begin position="29"/>
        <end position="50"/>
    </location>
</feature>
<evidence type="ECO:0000256" key="3">
    <source>
        <dbReference type="ARBA" id="ARBA00023002"/>
    </source>
</evidence>